<evidence type="ECO:0000313" key="6">
    <source>
        <dbReference type="EMBL" id="SNB69880.1"/>
    </source>
</evidence>
<evidence type="ECO:0000259" key="5">
    <source>
        <dbReference type="PROSITE" id="PS51379"/>
    </source>
</evidence>
<dbReference type="GO" id="GO:0051539">
    <property type="term" value="F:4 iron, 4 sulfur cluster binding"/>
    <property type="evidence" value="ECO:0007669"/>
    <property type="project" value="InterPro"/>
</dbReference>
<dbReference type="InterPro" id="IPR051626">
    <property type="entry name" value="Oxidoreductase_gamma_subunit"/>
</dbReference>
<name>A0A212RCP4_9CHLR</name>
<feature type="domain" description="4Fe-4S ferredoxin-type" evidence="5">
    <location>
        <begin position="238"/>
        <end position="266"/>
    </location>
</feature>
<dbReference type="InterPro" id="IPR011898">
    <property type="entry name" value="PorD_KorD"/>
</dbReference>
<proteinExistence type="predicted"/>
<dbReference type="InterPro" id="IPR019752">
    <property type="entry name" value="Pyrv/ketoisovalerate_OxRed_cat"/>
</dbReference>
<dbReference type="PROSITE" id="PS51379">
    <property type="entry name" value="4FE4S_FER_2"/>
    <property type="match status" value="2"/>
</dbReference>
<dbReference type="SUPFAM" id="SSF53323">
    <property type="entry name" value="Pyruvate-ferredoxin oxidoreductase, PFOR, domain III"/>
    <property type="match status" value="1"/>
</dbReference>
<dbReference type="GO" id="GO:0016625">
    <property type="term" value="F:oxidoreductase activity, acting on the aldehyde or oxo group of donors, iron-sulfur protein as acceptor"/>
    <property type="evidence" value="ECO:0007669"/>
    <property type="project" value="InterPro"/>
</dbReference>
<dbReference type="InterPro" id="IPR011894">
    <property type="entry name" value="PorC_KorC"/>
</dbReference>
<dbReference type="OrthoDB" id="9794954at2"/>
<dbReference type="InterPro" id="IPR002869">
    <property type="entry name" value="Pyrv_flavodox_OxRed_cen"/>
</dbReference>
<evidence type="ECO:0000256" key="2">
    <source>
        <dbReference type="ARBA" id="ARBA00023002"/>
    </source>
</evidence>
<reference evidence="7" key="1">
    <citation type="submission" date="2017-06" db="EMBL/GenBank/DDBJ databases">
        <authorList>
            <person name="Varghese N."/>
            <person name="Submissions S."/>
        </authorList>
    </citation>
    <scope>NUCLEOTIDE SEQUENCE [LARGE SCALE GENOMIC DNA]</scope>
    <source>
        <strain evidence="7">JAD2</strain>
    </source>
</reference>
<evidence type="ECO:0000256" key="4">
    <source>
        <dbReference type="ARBA" id="ARBA00023014"/>
    </source>
</evidence>
<dbReference type="RefSeq" id="WP_088571776.1">
    <property type="nucleotide sequence ID" value="NZ_FYEK01000044.1"/>
</dbReference>
<dbReference type="PANTHER" id="PTHR43366:SF1">
    <property type="entry name" value="PYRUVATE SYNTHASE SUBUNIT PORC"/>
    <property type="match status" value="1"/>
</dbReference>
<dbReference type="NCBIfam" id="TIGR02175">
    <property type="entry name" value="PorC_KorC"/>
    <property type="match status" value="1"/>
</dbReference>
<evidence type="ECO:0000256" key="3">
    <source>
        <dbReference type="ARBA" id="ARBA00023004"/>
    </source>
</evidence>
<dbReference type="Gene3D" id="3.30.70.20">
    <property type="match status" value="1"/>
</dbReference>
<protein>
    <submittedName>
        <fullName evidence="6">Pyruvate ferredoxin oxidoreductase gamma subunit</fullName>
    </submittedName>
</protein>
<dbReference type="Gene3D" id="3.40.920.10">
    <property type="entry name" value="Pyruvate-ferredoxin oxidoreductase, PFOR, domain III"/>
    <property type="match status" value="1"/>
</dbReference>
<dbReference type="PROSITE" id="PS00198">
    <property type="entry name" value="4FE4S_FER_1"/>
    <property type="match status" value="1"/>
</dbReference>
<evidence type="ECO:0000256" key="1">
    <source>
        <dbReference type="ARBA" id="ARBA00022723"/>
    </source>
</evidence>
<keyword evidence="3" id="KW-0408">Iron</keyword>
<feature type="domain" description="4Fe-4S ferredoxin-type" evidence="5">
    <location>
        <begin position="267"/>
        <end position="297"/>
    </location>
</feature>
<dbReference type="AlphaFoldDB" id="A0A212RCP4"/>
<dbReference type="InterPro" id="IPR017900">
    <property type="entry name" value="4Fe4S_Fe_S_CS"/>
</dbReference>
<dbReference type="Pfam" id="PF01558">
    <property type="entry name" value="POR"/>
    <property type="match status" value="1"/>
</dbReference>
<dbReference type="GO" id="GO:0046872">
    <property type="term" value="F:metal ion binding"/>
    <property type="evidence" value="ECO:0007669"/>
    <property type="project" value="UniProtKB-KW"/>
</dbReference>
<gene>
    <name evidence="6" type="ORF">SAMN02746019_00011050</name>
</gene>
<accession>A0A212RCP4</accession>
<keyword evidence="1" id="KW-0479">Metal-binding</keyword>
<dbReference type="NCBIfam" id="TIGR02179">
    <property type="entry name" value="PorD_KorD"/>
    <property type="match status" value="1"/>
</dbReference>
<dbReference type="SUPFAM" id="SSF54862">
    <property type="entry name" value="4Fe-4S ferredoxins"/>
    <property type="match status" value="1"/>
</dbReference>
<dbReference type="InterPro" id="IPR017896">
    <property type="entry name" value="4Fe4S_Fe-S-bd"/>
</dbReference>
<sequence>MGEMIEIRWHGRGGQGVVTAARLLAEAAMEAGYFIQAFPDYGPERSGAPIRAFTRLSRSPISLHSQVQAPDLVIVLDETLLGDPAILEGLKPEGWLVVNSGLPPDRVRARARGYPGRLALLDATRIALEVLQRNLPNTPLLGALARVTGLFSLEDLTRHLHHHLAPKFGEAIVQANLEAVRRGFEEVRIDPGRIPAGEWALEASTAGMALPWFELPRGGLILDAGNAVAYATGGWRTFRPVVEMEKCTHCLYCWLYCPDDAVRVAGGRFVGFDELHCKGCGICAAVCPPKAITMVEEARLMAGA</sequence>
<dbReference type="InParanoid" id="A0A212RCP4"/>
<keyword evidence="7" id="KW-1185">Reference proteome</keyword>
<dbReference type="Proteomes" id="UP000197025">
    <property type="component" value="Unassembled WGS sequence"/>
</dbReference>
<dbReference type="Pfam" id="PF14697">
    <property type="entry name" value="Fer4_21"/>
    <property type="match status" value="1"/>
</dbReference>
<dbReference type="PANTHER" id="PTHR43366">
    <property type="entry name" value="PYRUVATE SYNTHASE SUBUNIT PORC"/>
    <property type="match status" value="1"/>
</dbReference>
<organism evidence="6 7">
    <name type="scientific">Thermoflexus hugenholtzii JAD2</name>
    <dbReference type="NCBI Taxonomy" id="877466"/>
    <lineage>
        <taxon>Bacteria</taxon>
        <taxon>Bacillati</taxon>
        <taxon>Chloroflexota</taxon>
        <taxon>Thermoflexia</taxon>
        <taxon>Thermoflexales</taxon>
        <taxon>Thermoflexaceae</taxon>
        <taxon>Thermoflexus</taxon>
    </lineage>
</organism>
<evidence type="ECO:0000313" key="7">
    <source>
        <dbReference type="Proteomes" id="UP000197025"/>
    </source>
</evidence>
<keyword evidence="4" id="KW-0411">Iron-sulfur</keyword>
<keyword evidence="2" id="KW-0560">Oxidoreductase</keyword>
<dbReference type="EMBL" id="FYEK01000044">
    <property type="protein sequence ID" value="SNB69880.1"/>
    <property type="molecule type" value="Genomic_DNA"/>
</dbReference>
<keyword evidence="6" id="KW-0670">Pyruvate</keyword>